<keyword evidence="3" id="KW-1185">Reference proteome</keyword>
<feature type="transmembrane region" description="Helical" evidence="1">
    <location>
        <begin position="73"/>
        <end position="96"/>
    </location>
</feature>
<evidence type="ECO:0000313" key="2">
    <source>
        <dbReference type="EMBL" id="QEC67768.1"/>
    </source>
</evidence>
<sequence length="156" mass="18642">MKKYLLKKENIIILLLGVCIALALLINNQSLLHFNFQYTYFIVSIRQFSEVLFIYTLLVYAIYYYFRRKNWHISGLVVFIQISGLFLFSIIQLFYINQANLAGAPRYYYDSTYTYLRTIIFSNKIKVVATLYFIVSQLFYFFYAIIAFIKQLIKKS</sequence>
<dbReference type="KEGG" id="pgin:FRZ67_10840"/>
<feature type="transmembrane region" description="Helical" evidence="1">
    <location>
        <begin position="131"/>
        <end position="149"/>
    </location>
</feature>
<keyword evidence="1" id="KW-0472">Membrane</keyword>
<dbReference type="AlphaFoldDB" id="A0A5B8VBW9"/>
<proteinExistence type="predicted"/>
<keyword evidence="1" id="KW-0812">Transmembrane</keyword>
<dbReference type="RefSeq" id="WP_147189575.1">
    <property type="nucleotide sequence ID" value="NZ_CP042435.1"/>
</dbReference>
<protein>
    <submittedName>
        <fullName evidence="2">Uncharacterized protein</fullName>
    </submittedName>
</protein>
<dbReference type="Proteomes" id="UP000321533">
    <property type="component" value="Chromosome"/>
</dbReference>
<feature type="transmembrane region" description="Helical" evidence="1">
    <location>
        <begin position="38"/>
        <end position="66"/>
    </location>
</feature>
<keyword evidence="1" id="KW-1133">Transmembrane helix</keyword>
<organism evidence="2 3">
    <name type="scientific">Panacibacter ginsenosidivorans</name>
    <dbReference type="NCBI Taxonomy" id="1813871"/>
    <lineage>
        <taxon>Bacteria</taxon>
        <taxon>Pseudomonadati</taxon>
        <taxon>Bacteroidota</taxon>
        <taxon>Chitinophagia</taxon>
        <taxon>Chitinophagales</taxon>
        <taxon>Chitinophagaceae</taxon>
        <taxon>Panacibacter</taxon>
    </lineage>
</organism>
<reference evidence="2 3" key="1">
    <citation type="journal article" date="2016" name="Int. J. Syst. Evol. Microbiol.">
        <title>Panacibacter ginsenosidivorans gen. nov., sp. nov., with ginsenoside converting activity isolated from soil of a ginseng field.</title>
        <authorList>
            <person name="Siddiqi M.Z."/>
            <person name="Muhammad Shafi S."/>
            <person name="Choi K.D."/>
            <person name="Im W.T."/>
        </authorList>
    </citation>
    <scope>NUCLEOTIDE SEQUENCE [LARGE SCALE GENOMIC DNA]</scope>
    <source>
        <strain evidence="2 3">Gsoil1550</strain>
    </source>
</reference>
<dbReference type="EMBL" id="CP042435">
    <property type="protein sequence ID" value="QEC67768.1"/>
    <property type="molecule type" value="Genomic_DNA"/>
</dbReference>
<evidence type="ECO:0000256" key="1">
    <source>
        <dbReference type="SAM" id="Phobius"/>
    </source>
</evidence>
<name>A0A5B8VBW9_9BACT</name>
<accession>A0A5B8VBW9</accession>
<evidence type="ECO:0000313" key="3">
    <source>
        <dbReference type="Proteomes" id="UP000321533"/>
    </source>
</evidence>
<gene>
    <name evidence="2" type="ORF">FRZ67_10840</name>
</gene>
<feature type="transmembrane region" description="Helical" evidence="1">
    <location>
        <begin position="12"/>
        <end position="32"/>
    </location>
</feature>